<keyword evidence="4" id="KW-1185">Reference proteome</keyword>
<name>A0A6N9HH27_9BURK</name>
<proteinExistence type="predicted"/>
<dbReference type="RefSeq" id="WP_161025672.1">
    <property type="nucleotide sequence ID" value="NZ_WWCJ01000007.1"/>
</dbReference>
<keyword evidence="1" id="KW-0732">Signal</keyword>
<reference evidence="3 4" key="1">
    <citation type="submission" date="2019-12" db="EMBL/GenBank/DDBJ databases">
        <title>Novel species isolated from a subtropical stream in China.</title>
        <authorList>
            <person name="Lu H."/>
        </authorList>
    </citation>
    <scope>NUCLEOTIDE SEQUENCE [LARGE SCALE GENOMIC DNA]</scope>
    <source>
        <strain evidence="3 4">DS3</strain>
    </source>
</reference>
<sequence length="320" mass="32711">MQSIPAILLSCLAAALLAGCGGGNEQPAPGARTAAHGAPQGAPAIDYQEVVQQLYVAYFGRAADTGGLANFTAQMEALGAPVAIQDLNFAYTNNASVRALIDSFGNSAESAALYSGDNEAFLIAIYANVLNRVPDAEGKAYWLAALNGGGLTRARASFTIMAGALINTSAQGLLDAQLVRNRIAVARAFTSALDTQAEAGAYSGDAAAAAVRGMLAGVTAASDPNAYGPIIDATIAQLLAAAVPSFDTVRGIVQARCLACHAGAGAPNGVRLDSDAGIRNRAPDIYLQVVVLQAMPLGNQTGMTNAERDIIKRWFEGGTP</sequence>
<evidence type="ECO:0000256" key="1">
    <source>
        <dbReference type="SAM" id="SignalP"/>
    </source>
</evidence>
<feature type="signal peptide" evidence="1">
    <location>
        <begin position="1"/>
        <end position="18"/>
    </location>
</feature>
<dbReference type="EMBL" id="WWCJ01000007">
    <property type="protein sequence ID" value="MYN02666.1"/>
    <property type="molecule type" value="Genomic_DNA"/>
</dbReference>
<comment type="caution">
    <text evidence="3">The sequence shown here is derived from an EMBL/GenBank/DDBJ whole genome shotgun (WGS) entry which is preliminary data.</text>
</comment>
<dbReference type="InterPro" id="IPR025282">
    <property type="entry name" value="DUF4214"/>
</dbReference>
<dbReference type="AlphaFoldDB" id="A0A6N9HH27"/>
<feature type="chain" id="PRO_5026897112" evidence="1">
    <location>
        <begin position="19"/>
        <end position="320"/>
    </location>
</feature>
<dbReference type="Proteomes" id="UP000448575">
    <property type="component" value="Unassembled WGS sequence"/>
</dbReference>
<feature type="domain" description="DUF4214" evidence="2">
    <location>
        <begin position="103"/>
        <end position="155"/>
    </location>
</feature>
<protein>
    <submittedName>
        <fullName evidence="3">DUF4214 domain-containing protein</fullName>
    </submittedName>
</protein>
<accession>A0A6N9HH27</accession>
<evidence type="ECO:0000313" key="4">
    <source>
        <dbReference type="Proteomes" id="UP000448575"/>
    </source>
</evidence>
<evidence type="ECO:0000313" key="3">
    <source>
        <dbReference type="EMBL" id="MYN02666.1"/>
    </source>
</evidence>
<gene>
    <name evidence="3" type="ORF">GTP41_11215</name>
</gene>
<dbReference type="Pfam" id="PF13946">
    <property type="entry name" value="DUF4214"/>
    <property type="match status" value="1"/>
</dbReference>
<evidence type="ECO:0000259" key="2">
    <source>
        <dbReference type="Pfam" id="PF13946"/>
    </source>
</evidence>
<organism evidence="3 4">
    <name type="scientific">Pseudoduganella guangdongensis</name>
    <dbReference type="NCBI Taxonomy" id="2692179"/>
    <lineage>
        <taxon>Bacteria</taxon>
        <taxon>Pseudomonadati</taxon>
        <taxon>Pseudomonadota</taxon>
        <taxon>Betaproteobacteria</taxon>
        <taxon>Burkholderiales</taxon>
        <taxon>Oxalobacteraceae</taxon>
        <taxon>Telluria group</taxon>
        <taxon>Pseudoduganella</taxon>
    </lineage>
</organism>